<proteinExistence type="predicted"/>
<dbReference type="EMBL" id="FRBR01000023">
    <property type="protein sequence ID" value="SHM58560.1"/>
    <property type="molecule type" value="Genomic_DNA"/>
</dbReference>
<dbReference type="STRING" id="337701.SAMN05444398_109170"/>
<evidence type="ECO:0000313" key="2">
    <source>
        <dbReference type="EMBL" id="SHM58560.1"/>
    </source>
</evidence>
<protein>
    <submittedName>
        <fullName evidence="2">Uncharacterized protein</fullName>
    </submittedName>
</protein>
<keyword evidence="3" id="KW-1185">Reference proteome</keyword>
<reference evidence="2 3" key="1">
    <citation type="submission" date="2016-11" db="EMBL/GenBank/DDBJ databases">
        <authorList>
            <person name="Jaros S."/>
            <person name="Januszkiewicz K."/>
            <person name="Wedrychowicz H."/>
        </authorList>
    </citation>
    <scope>NUCLEOTIDE SEQUENCE [LARGE SCALE GENOMIC DNA]</scope>
    <source>
        <strain evidence="2 3">DSM 29589</strain>
    </source>
</reference>
<evidence type="ECO:0000313" key="3">
    <source>
        <dbReference type="Proteomes" id="UP000183974"/>
    </source>
</evidence>
<feature type="non-terminal residue" evidence="2">
    <location>
        <position position="33"/>
    </location>
</feature>
<dbReference type="AlphaFoldDB" id="A0A1M7JZT3"/>
<evidence type="ECO:0000313" key="1">
    <source>
        <dbReference type="EMBL" id="SHM08997.1"/>
    </source>
</evidence>
<dbReference type="Proteomes" id="UP000183974">
    <property type="component" value="Unassembled WGS sequence"/>
</dbReference>
<name>A0A1M7JZT3_9RHOB</name>
<gene>
    <name evidence="1" type="ORF">SAMN05444398_109170</name>
    <name evidence="2" type="ORF">SAMN05444398_12341</name>
</gene>
<dbReference type="EMBL" id="FRBR01000009">
    <property type="protein sequence ID" value="SHM08997.1"/>
    <property type="molecule type" value="Genomic_DNA"/>
</dbReference>
<sequence length="33" mass="3448">MSSAGENLRVNGDRLWESLMEMAQIGPGVAGGN</sequence>
<accession>A0A1M7JZT3</accession>
<organism evidence="2 3">
    <name type="scientific">Roseovarius pacificus</name>
    <dbReference type="NCBI Taxonomy" id="337701"/>
    <lineage>
        <taxon>Bacteria</taxon>
        <taxon>Pseudomonadati</taxon>
        <taxon>Pseudomonadota</taxon>
        <taxon>Alphaproteobacteria</taxon>
        <taxon>Rhodobacterales</taxon>
        <taxon>Roseobacteraceae</taxon>
        <taxon>Roseovarius</taxon>
    </lineage>
</organism>